<keyword evidence="4" id="KW-1185">Reference proteome</keyword>
<reference evidence="4" key="1">
    <citation type="submission" date="2016-10" db="EMBL/GenBank/DDBJ databases">
        <authorList>
            <person name="Varghese N."/>
            <person name="Submissions S."/>
        </authorList>
    </citation>
    <scope>NUCLEOTIDE SEQUENCE [LARGE SCALE GENOMIC DNA]</scope>
    <source>
        <strain evidence="4">DSM 217</strain>
    </source>
</reference>
<name>A0A1H3CBK9_THIRO</name>
<organism evidence="3 4">
    <name type="scientific">Thiocapsa roseopersicina</name>
    <dbReference type="NCBI Taxonomy" id="1058"/>
    <lineage>
        <taxon>Bacteria</taxon>
        <taxon>Pseudomonadati</taxon>
        <taxon>Pseudomonadota</taxon>
        <taxon>Gammaproteobacteria</taxon>
        <taxon>Chromatiales</taxon>
        <taxon>Chromatiaceae</taxon>
        <taxon>Thiocapsa</taxon>
    </lineage>
</organism>
<dbReference type="OrthoDB" id="6948598at2"/>
<dbReference type="EMBL" id="FNNZ01000032">
    <property type="protein sequence ID" value="SDX51486.1"/>
    <property type="molecule type" value="Genomic_DNA"/>
</dbReference>
<feature type="transmembrane region" description="Helical" evidence="1">
    <location>
        <begin position="29"/>
        <end position="51"/>
    </location>
</feature>
<protein>
    <submittedName>
        <fullName evidence="3">TadE-like protein</fullName>
    </submittedName>
</protein>
<dbReference type="InterPro" id="IPR012495">
    <property type="entry name" value="TadE-like_dom"/>
</dbReference>
<accession>A0A1H3CBK9</accession>
<sequence length="172" mass="18907">MNSDIQHSRPRLHSSARLGPQQGATTVEFALTIGLSLTLMFAIIEFAVAMYNQGVLVHATRLGAREASLFWVDPPQITSDSDPREDQRIHRDAILDSITDWTENFVVSFTAEDPADPVLRLRGATVATATPVVAPGEEVRVDTAFQFRGPVTSVLASAFDYPQRARAVMRVE</sequence>
<dbReference type="Pfam" id="PF07811">
    <property type="entry name" value="TadE"/>
    <property type="match status" value="1"/>
</dbReference>
<dbReference type="STRING" id="1058.SAMN05421783_13230"/>
<evidence type="ECO:0000256" key="1">
    <source>
        <dbReference type="SAM" id="Phobius"/>
    </source>
</evidence>
<gene>
    <name evidence="3" type="ORF">SAMN05421783_13230</name>
</gene>
<proteinExistence type="predicted"/>
<dbReference type="Proteomes" id="UP000198816">
    <property type="component" value="Unassembled WGS sequence"/>
</dbReference>
<evidence type="ECO:0000313" key="3">
    <source>
        <dbReference type="EMBL" id="SDX51486.1"/>
    </source>
</evidence>
<dbReference type="RefSeq" id="WP_093037496.1">
    <property type="nucleotide sequence ID" value="NZ_FNNZ01000032.1"/>
</dbReference>
<evidence type="ECO:0000313" key="4">
    <source>
        <dbReference type="Proteomes" id="UP000198816"/>
    </source>
</evidence>
<keyword evidence="1" id="KW-1133">Transmembrane helix</keyword>
<evidence type="ECO:0000259" key="2">
    <source>
        <dbReference type="Pfam" id="PF07811"/>
    </source>
</evidence>
<keyword evidence="1" id="KW-0472">Membrane</keyword>
<keyword evidence="1" id="KW-0812">Transmembrane</keyword>
<feature type="domain" description="TadE-like" evidence="2">
    <location>
        <begin position="23"/>
        <end position="65"/>
    </location>
</feature>
<dbReference type="AlphaFoldDB" id="A0A1H3CBK9"/>